<protein>
    <submittedName>
        <fullName evidence="1">Uncharacterized protein</fullName>
    </submittedName>
</protein>
<proteinExistence type="predicted"/>
<organism evidence="1">
    <name type="scientific">Gracilinema caldarium</name>
    <dbReference type="NCBI Taxonomy" id="215591"/>
    <lineage>
        <taxon>Bacteria</taxon>
        <taxon>Pseudomonadati</taxon>
        <taxon>Spirochaetota</taxon>
        <taxon>Spirochaetia</taxon>
        <taxon>Spirochaetales</taxon>
        <taxon>Breznakiellaceae</taxon>
        <taxon>Gracilinema</taxon>
    </lineage>
</organism>
<comment type="caution">
    <text evidence="1">The sequence shown here is derived from an EMBL/GenBank/DDBJ whole genome shotgun (WGS) entry which is preliminary data.</text>
</comment>
<dbReference type="InterPro" id="IPR058397">
    <property type="entry name" value="DUF8084"/>
</dbReference>
<accession>A0A7C3ECT2</accession>
<dbReference type="Pfam" id="PF26329">
    <property type="entry name" value="DUF8084"/>
    <property type="match status" value="1"/>
</dbReference>
<sequence>MSKGHPATKQTMKEKPRCIDLKAKIVLTKEGASFFKTRATGLHSFETPDGDTRYGFKLKSVDIPWLKRLLLAGFVDKAEFPVMDLSSMKNEIGDLARLVIFSMLYGYFNSTIIDRAVRTEVIAKWNRSHPHQALDAQNAVSPVELKNALKSRAEAIEGIKKEIAEPIIRNVLIDQRRTDDERKRLVYFIKELLETVDPLIYFVLLCSTPLERQKIEQDVIKTIHTVLDRVDLADYLSLMVLELMSAAERTTLIELLGPETKPSEVRSILENPDKRRELIFKLPNGLASVMVWSISKRWSLGRWRYRLKLSLYDGSNSFEDTKRMFDERGRLSLGEKSLQELYEQGTGPYGDDGLGWYYLSFIAEACEHMGVQFQAAVKERQGKGTAAVNLVLVI</sequence>
<dbReference type="AlphaFoldDB" id="A0A7C3ECT2"/>
<reference evidence="1" key="1">
    <citation type="journal article" date="2020" name="mSystems">
        <title>Genome- and Community-Level Interaction Insights into Carbon Utilization and Element Cycling Functions of Hydrothermarchaeota in Hydrothermal Sediment.</title>
        <authorList>
            <person name="Zhou Z."/>
            <person name="Liu Y."/>
            <person name="Xu W."/>
            <person name="Pan J."/>
            <person name="Luo Z.H."/>
            <person name="Li M."/>
        </authorList>
    </citation>
    <scope>NUCLEOTIDE SEQUENCE [LARGE SCALE GENOMIC DNA]</scope>
    <source>
        <strain evidence="1">SpSt-503</strain>
    </source>
</reference>
<name>A0A7C3ECT2_9SPIR</name>
<gene>
    <name evidence="1" type="ORF">ENS59_05820</name>
</gene>
<dbReference type="EMBL" id="DSVL01000181">
    <property type="protein sequence ID" value="HFH29014.1"/>
    <property type="molecule type" value="Genomic_DNA"/>
</dbReference>
<evidence type="ECO:0000313" key="1">
    <source>
        <dbReference type="EMBL" id="HFH29014.1"/>
    </source>
</evidence>